<protein>
    <submittedName>
        <fullName evidence="2">Uncharacterized protein</fullName>
    </submittedName>
</protein>
<sequence>MKIRYEYLPLIISIVTALASTIFAFIVENPIMLIFLIEVASTSALFFLFLSILPSLQPEKVDMETVFTCGLAKPPYLDSSELYQFKFPIVEEAEEDE</sequence>
<evidence type="ECO:0000313" key="2">
    <source>
        <dbReference type="EMBL" id="RLE52167.1"/>
    </source>
</evidence>
<dbReference type="Proteomes" id="UP000269499">
    <property type="component" value="Unassembled WGS sequence"/>
</dbReference>
<feature type="transmembrane region" description="Helical" evidence="1">
    <location>
        <begin position="33"/>
        <end position="53"/>
    </location>
</feature>
<dbReference type="EMBL" id="QMRA01000129">
    <property type="protein sequence ID" value="RLE52167.1"/>
    <property type="molecule type" value="Genomic_DNA"/>
</dbReference>
<gene>
    <name evidence="2" type="ORF">DRJ26_04995</name>
</gene>
<keyword evidence="1" id="KW-0812">Transmembrane</keyword>
<keyword evidence="1" id="KW-1133">Transmembrane helix</keyword>
<accession>A0A497EYA2</accession>
<proteinExistence type="predicted"/>
<name>A0A497EYA2_9CREN</name>
<reference evidence="2 3" key="1">
    <citation type="submission" date="2018-06" db="EMBL/GenBank/DDBJ databases">
        <title>Extensive metabolic versatility and redundancy in microbially diverse, dynamic hydrothermal sediments.</title>
        <authorList>
            <person name="Dombrowski N."/>
            <person name="Teske A."/>
            <person name="Baker B.J."/>
        </authorList>
    </citation>
    <scope>NUCLEOTIDE SEQUENCE [LARGE SCALE GENOMIC DNA]</scope>
    <source>
        <strain evidence="2">B20_G2</strain>
    </source>
</reference>
<organism evidence="2 3">
    <name type="scientific">Thermoproteota archaeon</name>
    <dbReference type="NCBI Taxonomy" id="2056631"/>
    <lineage>
        <taxon>Archaea</taxon>
        <taxon>Thermoproteota</taxon>
    </lineage>
</organism>
<feature type="transmembrane region" description="Helical" evidence="1">
    <location>
        <begin position="7"/>
        <end position="27"/>
    </location>
</feature>
<dbReference type="AlphaFoldDB" id="A0A497EYA2"/>
<comment type="caution">
    <text evidence="2">The sequence shown here is derived from an EMBL/GenBank/DDBJ whole genome shotgun (WGS) entry which is preliminary data.</text>
</comment>
<evidence type="ECO:0000313" key="3">
    <source>
        <dbReference type="Proteomes" id="UP000269499"/>
    </source>
</evidence>
<keyword evidence="1" id="KW-0472">Membrane</keyword>
<evidence type="ECO:0000256" key="1">
    <source>
        <dbReference type="SAM" id="Phobius"/>
    </source>
</evidence>